<accession>A0A133XVM6</accession>
<dbReference type="SMART" id="SM00861">
    <property type="entry name" value="Transket_pyr"/>
    <property type="match status" value="1"/>
</dbReference>
<dbReference type="GO" id="GO:0000287">
    <property type="term" value="F:magnesium ion binding"/>
    <property type="evidence" value="ECO:0007669"/>
    <property type="project" value="UniProtKB-ARBA"/>
</dbReference>
<dbReference type="InterPro" id="IPR029061">
    <property type="entry name" value="THDP-binding"/>
</dbReference>
<keyword evidence="3" id="KW-0786">Thiamine pyrophosphate</keyword>
<dbReference type="STRING" id="1393034.HMPREF3192_00604"/>
<evidence type="ECO:0000313" key="6">
    <source>
        <dbReference type="Proteomes" id="UP000070675"/>
    </source>
</evidence>
<dbReference type="Pfam" id="PF02779">
    <property type="entry name" value="Transket_pyr"/>
    <property type="match status" value="1"/>
</dbReference>
<evidence type="ECO:0000256" key="2">
    <source>
        <dbReference type="ARBA" id="ARBA00007131"/>
    </source>
</evidence>
<evidence type="ECO:0000256" key="1">
    <source>
        <dbReference type="ARBA" id="ARBA00001964"/>
    </source>
</evidence>
<dbReference type="SUPFAM" id="SSF52518">
    <property type="entry name" value="Thiamin diphosphate-binding fold (THDP-binding)"/>
    <property type="match status" value="1"/>
</dbReference>
<dbReference type="AlphaFoldDB" id="A0A133XVM6"/>
<evidence type="ECO:0000256" key="3">
    <source>
        <dbReference type="ARBA" id="ARBA00023052"/>
    </source>
</evidence>
<dbReference type="InterPro" id="IPR009014">
    <property type="entry name" value="Transketo_C/PFOR_II"/>
</dbReference>
<dbReference type="Gene3D" id="3.40.50.920">
    <property type="match status" value="1"/>
</dbReference>
<dbReference type="OrthoDB" id="8732661at2"/>
<dbReference type="PATRIC" id="fig|1393034.3.peg.585"/>
<proteinExistence type="inferred from homology"/>
<evidence type="ECO:0000313" key="5">
    <source>
        <dbReference type="EMBL" id="KXB34991.1"/>
    </source>
</evidence>
<dbReference type="EMBL" id="LSCR01000007">
    <property type="protein sequence ID" value="KXB34991.1"/>
    <property type="molecule type" value="Genomic_DNA"/>
</dbReference>
<dbReference type="Gene3D" id="3.40.50.970">
    <property type="match status" value="1"/>
</dbReference>
<evidence type="ECO:0000259" key="4">
    <source>
        <dbReference type="SMART" id="SM00861"/>
    </source>
</evidence>
<dbReference type="InterPro" id="IPR005475">
    <property type="entry name" value="Transketolase-like_Pyr-bd"/>
</dbReference>
<dbReference type="CDD" id="cd07033">
    <property type="entry name" value="TPP_PYR_DXS_TK_like"/>
    <property type="match status" value="1"/>
</dbReference>
<dbReference type="PANTHER" id="PTHR43825">
    <property type="entry name" value="PYRUVATE DEHYDROGENASE E1 COMPONENT"/>
    <property type="match status" value="1"/>
</dbReference>
<dbReference type="InterPro" id="IPR033248">
    <property type="entry name" value="Transketolase_C"/>
</dbReference>
<feature type="domain" description="Transketolase-like pyrimidine-binding" evidence="4">
    <location>
        <begin position="13"/>
        <end position="180"/>
    </location>
</feature>
<protein>
    <submittedName>
        <fullName evidence="5">Transketolase protein</fullName>
    </submittedName>
</protein>
<dbReference type="Pfam" id="PF02780">
    <property type="entry name" value="Transketolase_C"/>
    <property type="match status" value="1"/>
</dbReference>
<sequence>MFSLVKDVQTKGPAHRDVFVHTLLDLMKDNPRVVCLEADLGGASNTLKIAKERPEQFIEVGIAEQNMIGIAAGMSSEGFIPFCHSFGPFVTRRCFDQIFLSGGYAHNPITVWGSDPGFTAGGNGGTHTTWEDAALIRMIPGSVIVDPADATQLEWIIREFVRLSSFAATTASAEKTNEPTAEKPSKSTSAIPDAASCMRYIRTTRKDTYNIYEPGSTFELGRGNILREGSDILVISAGQVLKDALDAARMLEDEGLSVEVIDMFCFKPLDRKLVISEAAGKKAVVTFENHSINGGLGSAVAETLAEAGIAVPFKRHGICEIFGQVGTPDWLQKEYKLCASDLVATVHALLK</sequence>
<dbReference type="PANTHER" id="PTHR43825:SF1">
    <property type="entry name" value="TRANSKETOLASE-LIKE PYRIMIDINE-BINDING DOMAIN-CONTAINING PROTEIN"/>
    <property type="match status" value="1"/>
</dbReference>
<dbReference type="SUPFAM" id="SSF52922">
    <property type="entry name" value="TK C-terminal domain-like"/>
    <property type="match status" value="1"/>
</dbReference>
<name>A0A133XVM6_9ACTN</name>
<dbReference type="RefSeq" id="WP_066305064.1">
    <property type="nucleotide sequence ID" value="NZ_KQ959487.1"/>
</dbReference>
<organism evidence="5 6">
    <name type="scientific">Atopobium deltae</name>
    <dbReference type="NCBI Taxonomy" id="1393034"/>
    <lineage>
        <taxon>Bacteria</taxon>
        <taxon>Bacillati</taxon>
        <taxon>Actinomycetota</taxon>
        <taxon>Coriobacteriia</taxon>
        <taxon>Coriobacteriales</taxon>
        <taxon>Atopobiaceae</taxon>
        <taxon>Atopobium</taxon>
    </lineage>
</organism>
<comment type="similarity">
    <text evidence="2">Belongs to the transketolase family.</text>
</comment>
<dbReference type="Proteomes" id="UP000070675">
    <property type="component" value="Unassembled WGS sequence"/>
</dbReference>
<keyword evidence="6" id="KW-1185">Reference proteome</keyword>
<dbReference type="FunFam" id="3.40.50.970:FF:000129">
    <property type="entry name" value="Transketolase"/>
    <property type="match status" value="1"/>
</dbReference>
<dbReference type="InterPro" id="IPR051157">
    <property type="entry name" value="PDH/Transketolase"/>
</dbReference>
<gene>
    <name evidence="5" type="ORF">HMPREF3192_00604</name>
</gene>
<comment type="caution">
    <text evidence="5">The sequence shown here is derived from an EMBL/GenBank/DDBJ whole genome shotgun (WGS) entry which is preliminary data.</text>
</comment>
<reference evidence="6" key="1">
    <citation type="submission" date="2016-01" db="EMBL/GenBank/DDBJ databases">
        <authorList>
            <person name="Mitreva M."/>
            <person name="Pepin K.H."/>
            <person name="Mihindukulasuriya K.A."/>
            <person name="Fulton R."/>
            <person name="Fronick C."/>
            <person name="O'Laughlin M."/>
            <person name="Miner T."/>
            <person name="Herter B."/>
            <person name="Rosa B.A."/>
            <person name="Cordes M."/>
            <person name="Tomlinson C."/>
            <person name="Wollam A."/>
            <person name="Palsikar V.B."/>
            <person name="Mardis E.R."/>
            <person name="Wilson R.K."/>
        </authorList>
    </citation>
    <scope>NUCLEOTIDE SEQUENCE [LARGE SCALE GENOMIC DNA]</scope>
    <source>
        <strain evidence="6">DNF00019</strain>
    </source>
</reference>
<comment type="cofactor">
    <cofactor evidence="1">
        <name>thiamine diphosphate</name>
        <dbReference type="ChEBI" id="CHEBI:58937"/>
    </cofactor>
</comment>